<protein>
    <recommendedName>
        <fullName evidence="2">GRAM domain-containing protein</fullName>
    </recommendedName>
</protein>
<dbReference type="PANTHER" id="PTHR31969">
    <property type="entry name" value="GEM-LIKE PROTEIN 2"/>
    <property type="match status" value="1"/>
</dbReference>
<dbReference type="Gene3D" id="2.30.29.30">
    <property type="entry name" value="Pleckstrin-homology domain (PH domain)/Phosphotyrosine-binding domain (PTB)"/>
    <property type="match status" value="1"/>
</dbReference>
<dbReference type="Pfam" id="PF02893">
    <property type="entry name" value="GRAM"/>
    <property type="match status" value="1"/>
</dbReference>
<dbReference type="EMBL" id="JAAGAX010000005">
    <property type="protein sequence ID" value="KAF2315104.1"/>
    <property type="molecule type" value="Genomic_DNA"/>
</dbReference>
<accession>A0A6A6MPE7</accession>
<evidence type="ECO:0000256" key="1">
    <source>
        <dbReference type="ARBA" id="ARBA00009414"/>
    </source>
</evidence>
<evidence type="ECO:0000313" key="4">
    <source>
        <dbReference type="Proteomes" id="UP000467840"/>
    </source>
</evidence>
<dbReference type="InterPro" id="IPR011993">
    <property type="entry name" value="PH-like_dom_sf"/>
</dbReference>
<name>A0A6A6MPE7_HEVBR</name>
<comment type="similarity">
    <text evidence="1">Belongs to the GEM family.</text>
</comment>
<dbReference type="SMART" id="SM00568">
    <property type="entry name" value="GRAM"/>
    <property type="match status" value="1"/>
</dbReference>
<proteinExistence type="inferred from homology"/>
<dbReference type="Proteomes" id="UP000467840">
    <property type="component" value="Chromosome 15"/>
</dbReference>
<comment type="caution">
    <text evidence="3">The sequence shown here is derived from an EMBL/GenBank/DDBJ whole genome shotgun (WGS) entry which is preliminary data.</text>
</comment>
<evidence type="ECO:0000259" key="2">
    <source>
        <dbReference type="SMART" id="SM00568"/>
    </source>
</evidence>
<dbReference type="InterPro" id="IPR037848">
    <property type="entry name" value="GEM-like"/>
</dbReference>
<evidence type="ECO:0000313" key="3">
    <source>
        <dbReference type="EMBL" id="KAF2315104.1"/>
    </source>
</evidence>
<keyword evidence="4" id="KW-1185">Reference proteome</keyword>
<organism evidence="3 4">
    <name type="scientific">Hevea brasiliensis</name>
    <name type="common">Para rubber tree</name>
    <name type="synonym">Siphonia brasiliensis</name>
    <dbReference type="NCBI Taxonomy" id="3981"/>
    <lineage>
        <taxon>Eukaryota</taxon>
        <taxon>Viridiplantae</taxon>
        <taxon>Streptophyta</taxon>
        <taxon>Embryophyta</taxon>
        <taxon>Tracheophyta</taxon>
        <taxon>Spermatophyta</taxon>
        <taxon>Magnoliopsida</taxon>
        <taxon>eudicotyledons</taxon>
        <taxon>Gunneridae</taxon>
        <taxon>Pentapetalae</taxon>
        <taxon>rosids</taxon>
        <taxon>fabids</taxon>
        <taxon>Malpighiales</taxon>
        <taxon>Euphorbiaceae</taxon>
        <taxon>Crotonoideae</taxon>
        <taxon>Micrandreae</taxon>
        <taxon>Hevea</taxon>
    </lineage>
</organism>
<dbReference type="InterPro" id="IPR004182">
    <property type="entry name" value="GRAM"/>
</dbReference>
<dbReference type="AlphaFoldDB" id="A0A6A6MPE7"/>
<feature type="domain" description="GRAM" evidence="2">
    <location>
        <begin position="93"/>
        <end position="180"/>
    </location>
</feature>
<reference evidence="3 4" key="1">
    <citation type="journal article" date="2020" name="Mol. Plant">
        <title>The Chromosome-Based Rubber Tree Genome Provides New Insights into Spurge Genome Evolution and Rubber Biosynthesis.</title>
        <authorList>
            <person name="Liu J."/>
            <person name="Shi C."/>
            <person name="Shi C.C."/>
            <person name="Li W."/>
            <person name="Zhang Q.J."/>
            <person name="Zhang Y."/>
            <person name="Li K."/>
            <person name="Lu H.F."/>
            <person name="Shi C."/>
            <person name="Zhu S.T."/>
            <person name="Xiao Z.Y."/>
            <person name="Nan H."/>
            <person name="Yue Y."/>
            <person name="Zhu X.G."/>
            <person name="Wu Y."/>
            <person name="Hong X.N."/>
            <person name="Fan G.Y."/>
            <person name="Tong Y."/>
            <person name="Zhang D."/>
            <person name="Mao C.L."/>
            <person name="Liu Y.L."/>
            <person name="Hao S.J."/>
            <person name="Liu W.Q."/>
            <person name="Lv M.Q."/>
            <person name="Zhang H.B."/>
            <person name="Liu Y."/>
            <person name="Hu-Tang G.R."/>
            <person name="Wang J.P."/>
            <person name="Wang J.H."/>
            <person name="Sun Y.H."/>
            <person name="Ni S.B."/>
            <person name="Chen W.B."/>
            <person name="Zhang X.C."/>
            <person name="Jiao Y.N."/>
            <person name="Eichler E.E."/>
            <person name="Li G.H."/>
            <person name="Liu X."/>
            <person name="Gao L.Z."/>
        </authorList>
    </citation>
    <scope>NUCLEOTIDE SEQUENCE [LARGE SCALE GENOMIC DNA]</scope>
    <source>
        <strain evidence="4">cv. GT1</strain>
        <tissue evidence="3">Leaf</tissue>
    </source>
</reference>
<sequence length="234" mass="26346">MLDNRYNNNNSHPYIQIAPLPANGSGPYGRRPMSRICDMLNRCGKRVEDVTRKAEVYADNVWHHVKVGASFTDAAMARIAQGTKVLTEGGHDKVFQQTFGSLPGEKLIKAYVCYLSTFSGPVIGTLYISNKRVAFYSDYPFCYYSPTGQQQWTYYKMLNCGNVCCSAVQLDKLSTVNPSASRINPSGKYIQIVTTDDHEFWFMGFISYDKALKQLTEALQRPRDSIGEVPVTMM</sequence>
<gene>
    <name evidence="3" type="ORF">GH714_038166</name>
</gene>